<dbReference type="EMBL" id="OU896711">
    <property type="protein sequence ID" value="CAH1169712.1"/>
    <property type="molecule type" value="Genomic_DNA"/>
</dbReference>
<evidence type="ECO:0000256" key="4">
    <source>
        <dbReference type="ARBA" id="ARBA00022525"/>
    </source>
</evidence>
<feature type="chain" id="PRO_5040211940" description="Protein twisted gastrulation" evidence="7">
    <location>
        <begin position="26"/>
        <end position="230"/>
    </location>
</feature>
<feature type="domain" description="Tsg N-terminal" evidence="9">
    <location>
        <begin position="25"/>
        <end position="78"/>
    </location>
</feature>
<dbReference type="PANTHER" id="PTHR12312:SF16">
    <property type="entry name" value="TWISTED GASTRULATION PROTEIN HOMOLOG 1-A-RELATED"/>
    <property type="match status" value="1"/>
</dbReference>
<evidence type="ECO:0000259" key="8">
    <source>
        <dbReference type="Pfam" id="PF04668"/>
    </source>
</evidence>
<keyword evidence="6" id="KW-0325">Glycoprotein</keyword>
<evidence type="ECO:0000256" key="7">
    <source>
        <dbReference type="SAM" id="SignalP"/>
    </source>
</evidence>
<sequence length="230" mass="25546">MRKSLAIPILVGSLVSCLSFLFVSACNEAVCGPVVSKCLLTKSCSCDLKDRVCSSVCFRCLGMLYTECCDCVEMCPKTDGDLERLDKSSYVEDLADPVSGLFQTMIEEPDPAGRWTSEMFLLHINVTKKHTDLVENPSEYEIMAVNCSVLFWSQCMGYRKCRQSCMSIGSSSLRLFHGECCQCVGSNCIDYGIKESRCTQCPLRDGSIGSIPYDENDLSYDDDEYDDVDA</sequence>
<dbReference type="GO" id="GO:0030510">
    <property type="term" value="P:regulation of BMP signaling pathway"/>
    <property type="evidence" value="ECO:0007669"/>
    <property type="project" value="TreeGrafter"/>
</dbReference>
<dbReference type="Pfam" id="PF23782">
    <property type="entry name" value="Tsg_N"/>
    <property type="match status" value="1"/>
</dbReference>
<evidence type="ECO:0000313" key="10">
    <source>
        <dbReference type="EMBL" id="CAH1169712.1"/>
    </source>
</evidence>
<evidence type="ECO:0008006" key="12">
    <source>
        <dbReference type="Google" id="ProtNLM"/>
    </source>
</evidence>
<dbReference type="GO" id="GO:0005615">
    <property type="term" value="C:extracellular space"/>
    <property type="evidence" value="ECO:0007669"/>
    <property type="project" value="TreeGrafter"/>
</dbReference>
<comment type="similarity">
    <text evidence="2">Belongs to the twisted gastrulation protein family.</text>
</comment>
<keyword evidence="4" id="KW-0964">Secreted</keyword>
<dbReference type="InterPro" id="IPR057726">
    <property type="entry name" value="Tsg_C"/>
</dbReference>
<keyword evidence="11" id="KW-1185">Reference proteome</keyword>
<comment type="subcellular location">
    <subcellularLocation>
        <location evidence="1">Secreted</location>
    </subcellularLocation>
</comment>
<gene>
    <name evidence="10" type="ORF">PHAECO_LOCUS9009</name>
</gene>
<feature type="domain" description="Tsg C-terminal" evidence="8">
    <location>
        <begin position="86"/>
        <end position="202"/>
    </location>
</feature>
<dbReference type="AlphaFoldDB" id="A0A9P0DRB6"/>
<protein>
    <recommendedName>
        <fullName evidence="12">Protein twisted gastrulation</fullName>
    </recommendedName>
</protein>
<evidence type="ECO:0000313" key="11">
    <source>
        <dbReference type="Proteomes" id="UP001153737"/>
    </source>
</evidence>
<reference evidence="10" key="1">
    <citation type="submission" date="2022-01" db="EMBL/GenBank/DDBJ databases">
        <authorList>
            <person name="King R."/>
        </authorList>
    </citation>
    <scope>NUCLEOTIDE SEQUENCE</scope>
</reference>
<keyword evidence="3" id="KW-0217">Developmental protein</keyword>
<dbReference type="Pfam" id="PF04668">
    <property type="entry name" value="Tsg"/>
    <property type="match status" value="1"/>
</dbReference>
<evidence type="ECO:0000256" key="2">
    <source>
        <dbReference type="ARBA" id="ARBA00010047"/>
    </source>
</evidence>
<feature type="signal peptide" evidence="7">
    <location>
        <begin position="1"/>
        <end position="25"/>
    </location>
</feature>
<evidence type="ECO:0000256" key="1">
    <source>
        <dbReference type="ARBA" id="ARBA00004613"/>
    </source>
</evidence>
<dbReference type="PROSITE" id="PS51257">
    <property type="entry name" value="PROKAR_LIPOPROTEIN"/>
    <property type="match status" value="1"/>
</dbReference>
<dbReference type="InterPro" id="IPR057635">
    <property type="entry name" value="Tsg_N"/>
</dbReference>
<evidence type="ECO:0000256" key="3">
    <source>
        <dbReference type="ARBA" id="ARBA00022473"/>
    </source>
</evidence>
<name>A0A9P0DRB6_PHACE</name>
<dbReference type="OrthoDB" id="10037323at2759"/>
<dbReference type="InterPro" id="IPR006761">
    <property type="entry name" value="Tsg"/>
</dbReference>
<keyword evidence="5 7" id="KW-0732">Signal</keyword>
<dbReference type="Proteomes" id="UP001153737">
    <property type="component" value="Chromosome 5"/>
</dbReference>
<evidence type="ECO:0000256" key="5">
    <source>
        <dbReference type="ARBA" id="ARBA00022729"/>
    </source>
</evidence>
<proteinExistence type="inferred from homology"/>
<organism evidence="10 11">
    <name type="scientific">Phaedon cochleariae</name>
    <name type="common">Mustard beetle</name>
    <dbReference type="NCBI Taxonomy" id="80249"/>
    <lineage>
        <taxon>Eukaryota</taxon>
        <taxon>Metazoa</taxon>
        <taxon>Ecdysozoa</taxon>
        <taxon>Arthropoda</taxon>
        <taxon>Hexapoda</taxon>
        <taxon>Insecta</taxon>
        <taxon>Pterygota</taxon>
        <taxon>Neoptera</taxon>
        <taxon>Endopterygota</taxon>
        <taxon>Coleoptera</taxon>
        <taxon>Polyphaga</taxon>
        <taxon>Cucujiformia</taxon>
        <taxon>Chrysomeloidea</taxon>
        <taxon>Chrysomelidae</taxon>
        <taxon>Chrysomelinae</taxon>
        <taxon>Chrysomelini</taxon>
        <taxon>Phaedon</taxon>
    </lineage>
</organism>
<evidence type="ECO:0000256" key="6">
    <source>
        <dbReference type="ARBA" id="ARBA00023180"/>
    </source>
</evidence>
<accession>A0A9P0DRB6</accession>
<evidence type="ECO:0000259" key="9">
    <source>
        <dbReference type="Pfam" id="PF23782"/>
    </source>
</evidence>
<dbReference type="PANTHER" id="PTHR12312">
    <property type="entry name" value="TWISTED GASTRULATION PROTEIN HOMOLOG 1-A-RELATED"/>
    <property type="match status" value="1"/>
</dbReference>
<reference evidence="10" key="2">
    <citation type="submission" date="2022-10" db="EMBL/GenBank/DDBJ databases">
        <authorList>
            <consortium name="ENA_rothamsted_submissions"/>
            <consortium name="culmorum"/>
            <person name="King R."/>
        </authorList>
    </citation>
    <scope>NUCLEOTIDE SEQUENCE</scope>
</reference>